<protein>
    <recommendedName>
        <fullName evidence="1">CHAT domain-containing protein</fullName>
    </recommendedName>
</protein>
<proteinExistence type="predicted"/>
<dbReference type="PANTHER" id="PTHR19959">
    <property type="entry name" value="KINESIN LIGHT CHAIN"/>
    <property type="match status" value="1"/>
</dbReference>
<comment type="caution">
    <text evidence="2">The sequence shown here is derived from an EMBL/GenBank/DDBJ whole genome shotgun (WGS) entry which is preliminary data.</text>
</comment>
<keyword evidence="3" id="KW-1185">Reference proteome</keyword>
<dbReference type="SUPFAM" id="SSF48452">
    <property type="entry name" value="TPR-like"/>
    <property type="match status" value="1"/>
</dbReference>
<dbReference type="SUPFAM" id="SSF81901">
    <property type="entry name" value="HCP-like"/>
    <property type="match status" value="1"/>
</dbReference>
<sequence>MAMEVDKDLERWLRLDVNGRVQGSVSFYNLYKTTGQVNALDYAIRLGEDALNTINEDDSVRPGYLSNLSVYYGSRFERRGNQEDLEKAIQAAEKAVAATSDPNVNPDLGRHLSNLSNRYSSRFRRFGKREDLEKAIQAAERAVAVISKGQDLAACLSNLSIRYGFKFKRFGIQEGLEKAIETAERAIAITSKNSPDLANRLNNLSMHYDSRYSRFGKQEDLEKAIQAVEQAIIVTSKSNPNLPSRLNNLSVYYNSKFLNLGNQEDLEKAIQVAEQAVAATSGDSPDLPGRLTNLSNCYNSRFRRLGDQEDLERAIQAAERAVTTTPKTNPDLAAYLNNLSNHYNSKFSRLGKDEDLEKVIQTSEQAVAATPDDSPDLPSRLNNLSIRYALRFKKLGNGLEKAIQTAERAIAVTPKDNPDLVNRLNNLSVYYNSKFNTFKKDEDLEKAIQAAEQAVAATPEDSPKLATCLSNLSTGYYSKFNGLGKQEDLEKAVNYMKEAFTISWVSPISRIEKGIRLYKLYLMRQDSNRAADAAADATMLLPRISPRYISRRDHEHVLSQVSGLASTACALVLETGRPAVDALKLIEVGRGVMAGLAIESQTDVSILKEYDLELYERYENLRYQLSAIQDGKREFFLESQASESDQHRPFYIERDLHQIENEIREIPQFSSFQLPPSVEELKNLAHEGPIVAFNVTTIRSDALIITNTDIKALALGNFNYSEVELRLSNIDQISNRHPAKLADNNDEMKGLLRWLWIFAVKPILKELGFLVSRSLQNPVLPRIWWITNGVMGSAPLHAAGIYDDAEEENAMDFVVSSYISTVKALKFTRAKLQMQRTGAQGEVLLITASDEELEFEEEIRAIENVVGKHYESISIKDKSREDVLHRLENSSIIHFACHGVSIDFEPSSEPPRSPSDSYLLLRSQKGDLGSEKLTIDDLAKVRHPRAWLAYLSACSTAKISADRLVDETIHIANAFQLAGFPHVVGTLWEADNECAMMVSKTFYENLLGSASDGPRHNNIGRALHQAIRRLMQDNWFKDDYLAWVPFIHVGA</sequence>
<evidence type="ECO:0000313" key="2">
    <source>
        <dbReference type="EMBL" id="KAK6514397.1"/>
    </source>
</evidence>
<dbReference type="InterPro" id="IPR012344">
    <property type="entry name" value="Matrix_HIV/RSV_N"/>
</dbReference>
<dbReference type="Gene3D" id="1.10.150.90">
    <property type="entry name" value="Immunodeficiency lentiviruses, gag gene matrix protein p17"/>
    <property type="match status" value="1"/>
</dbReference>
<dbReference type="InterPro" id="IPR024983">
    <property type="entry name" value="CHAT_dom"/>
</dbReference>
<dbReference type="AlphaFoldDB" id="A0AAN8RUA9"/>
<evidence type="ECO:0000313" key="3">
    <source>
        <dbReference type="Proteomes" id="UP001307849"/>
    </source>
</evidence>
<dbReference type="Pfam" id="PF12770">
    <property type="entry name" value="CHAT"/>
    <property type="match status" value="1"/>
</dbReference>
<gene>
    <name evidence="2" type="ORF">TWF506_008792</name>
</gene>
<dbReference type="Pfam" id="PF13374">
    <property type="entry name" value="TPR_10"/>
    <property type="match status" value="1"/>
</dbReference>
<name>A0AAN8RUA9_9PEZI</name>
<feature type="domain" description="CHAT" evidence="1">
    <location>
        <begin position="751"/>
        <end position="1051"/>
    </location>
</feature>
<dbReference type="PANTHER" id="PTHR19959:SF119">
    <property type="entry name" value="FUNGAL LIPASE-LIKE DOMAIN-CONTAINING PROTEIN"/>
    <property type="match status" value="1"/>
</dbReference>
<reference evidence="2 3" key="1">
    <citation type="submission" date="2019-10" db="EMBL/GenBank/DDBJ databases">
        <authorList>
            <person name="Palmer J.M."/>
        </authorList>
    </citation>
    <scope>NUCLEOTIDE SEQUENCE [LARGE SCALE GENOMIC DNA]</scope>
    <source>
        <strain evidence="2 3">TWF506</strain>
    </source>
</reference>
<dbReference type="Gene3D" id="1.25.40.10">
    <property type="entry name" value="Tetratricopeptide repeat domain"/>
    <property type="match status" value="3"/>
</dbReference>
<evidence type="ECO:0000259" key="1">
    <source>
        <dbReference type="Pfam" id="PF12770"/>
    </source>
</evidence>
<organism evidence="2 3">
    <name type="scientific">Arthrobotrys conoides</name>
    <dbReference type="NCBI Taxonomy" id="74498"/>
    <lineage>
        <taxon>Eukaryota</taxon>
        <taxon>Fungi</taxon>
        <taxon>Dikarya</taxon>
        <taxon>Ascomycota</taxon>
        <taxon>Pezizomycotina</taxon>
        <taxon>Orbiliomycetes</taxon>
        <taxon>Orbiliales</taxon>
        <taxon>Orbiliaceae</taxon>
        <taxon>Arthrobotrys</taxon>
    </lineage>
</organism>
<dbReference type="EMBL" id="JAVHJM010000005">
    <property type="protein sequence ID" value="KAK6514397.1"/>
    <property type="molecule type" value="Genomic_DNA"/>
</dbReference>
<dbReference type="InterPro" id="IPR011990">
    <property type="entry name" value="TPR-like_helical_dom_sf"/>
</dbReference>
<dbReference type="Proteomes" id="UP001307849">
    <property type="component" value="Unassembled WGS sequence"/>
</dbReference>
<accession>A0AAN8RUA9</accession>